<dbReference type="RefSeq" id="WP_203816928.1">
    <property type="nucleotide sequence ID" value="NZ_BAAABP010000071.1"/>
</dbReference>
<evidence type="ECO:0000256" key="1">
    <source>
        <dbReference type="SAM" id="MobiDB-lite"/>
    </source>
</evidence>
<name>A0A919IY84_9ACTN</name>
<keyword evidence="3" id="KW-1185">Reference proteome</keyword>
<dbReference type="AlphaFoldDB" id="A0A919IY84"/>
<evidence type="ECO:0000313" key="3">
    <source>
        <dbReference type="Proteomes" id="UP000598174"/>
    </source>
</evidence>
<gene>
    <name evidence="2" type="ORF">Afe05nite_22040</name>
</gene>
<proteinExistence type="predicted"/>
<feature type="region of interest" description="Disordered" evidence="1">
    <location>
        <begin position="35"/>
        <end position="61"/>
    </location>
</feature>
<dbReference type="EMBL" id="BOMM01000016">
    <property type="protein sequence ID" value="GIE10364.1"/>
    <property type="molecule type" value="Genomic_DNA"/>
</dbReference>
<accession>A0A919IY84</accession>
<sequence length="61" mass="6485">MGRRSASAARHHQPVERLGGFGEALLLDQRATGEKARRELGCKPSRPSAPAEIANGGYDPS</sequence>
<organism evidence="2 3">
    <name type="scientific">Paractinoplanes ferrugineus</name>
    <dbReference type="NCBI Taxonomy" id="113564"/>
    <lineage>
        <taxon>Bacteria</taxon>
        <taxon>Bacillati</taxon>
        <taxon>Actinomycetota</taxon>
        <taxon>Actinomycetes</taxon>
        <taxon>Micromonosporales</taxon>
        <taxon>Micromonosporaceae</taxon>
        <taxon>Paractinoplanes</taxon>
    </lineage>
</organism>
<dbReference type="Proteomes" id="UP000598174">
    <property type="component" value="Unassembled WGS sequence"/>
</dbReference>
<protein>
    <submittedName>
        <fullName evidence="2">Uncharacterized protein</fullName>
    </submittedName>
</protein>
<evidence type="ECO:0000313" key="2">
    <source>
        <dbReference type="EMBL" id="GIE10364.1"/>
    </source>
</evidence>
<comment type="caution">
    <text evidence="2">The sequence shown here is derived from an EMBL/GenBank/DDBJ whole genome shotgun (WGS) entry which is preliminary data.</text>
</comment>
<reference evidence="2" key="1">
    <citation type="submission" date="2021-01" db="EMBL/GenBank/DDBJ databases">
        <title>Whole genome shotgun sequence of Actinoplanes ferrugineus NBRC 15555.</title>
        <authorList>
            <person name="Komaki H."/>
            <person name="Tamura T."/>
        </authorList>
    </citation>
    <scope>NUCLEOTIDE SEQUENCE</scope>
    <source>
        <strain evidence="2">NBRC 15555</strain>
    </source>
</reference>